<sequence length="171" mass="20220">MLHQARRKDATSKQRLRDRAQREEITKRTAIESPFLRLPPEIRNGIYAYVFGNKRYRLWPKIRPGGSPVVVKPDQTEYRHPNLPLVCRQLYHETRLLPYKLGTFSFDQWPYHSLDDPLIFLSVRIFLSKRSKSEVEALQTLTFNYCFEDSKITGNGMYWAERLGLVVQFLS</sequence>
<evidence type="ECO:0000313" key="2">
    <source>
        <dbReference type="EMBL" id="RYN56725.1"/>
    </source>
</evidence>
<feature type="compositionally biased region" description="Basic and acidic residues" evidence="1">
    <location>
        <begin position="7"/>
        <end position="23"/>
    </location>
</feature>
<name>A0A4Q4MPP3_9PLEO</name>
<evidence type="ECO:0000256" key="1">
    <source>
        <dbReference type="SAM" id="MobiDB-lite"/>
    </source>
</evidence>
<dbReference type="PANTHER" id="PTHR38790">
    <property type="entry name" value="2EXR DOMAIN-CONTAINING PROTEIN-RELATED"/>
    <property type="match status" value="1"/>
</dbReference>
<dbReference type="Proteomes" id="UP000292402">
    <property type="component" value="Unassembled WGS sequence"/>
</dbReference>
<reference evidence="3" key="1">
    <citation type="journal article" date="2019" name="bioRxiv">
        <title>Genomics, evolutionary history and diagnostics of the Alternaria alternata species group including apple and Asian pear pathotypes.</title>
        <authorList>
            <person name="Armitage A.D."/>
            <person name="Cockerton H.M."/>
            <person name="Sreenivasaprasad S."/>
            <person name="Woodhall J.W."/>
            <person name="Lane C.R."/>
            <person name="Harrison R.J."/>
            <person name="Clarkson J.P."/>
        </authorList>
    </citation>
    <scope>NUCLEOTIDE SEQUENCE [LARGE SCALE GENOMIC DNA]</scope>
    <source>
        <strain evidence="3">FERA 1082</strain>
    </source>
</reference>
<organism evidence="2 3">
    <name type="scientific">Alternaria tenuissima</name>
    <dbReference type="NCBI Taxonomy" id="119927"/>
    <lineage>
        <taxon>Eukaryota</taxon>
        <taxon>Fungi</taxon>
        <taxon>Dikarya</taxon>
        <taxon>Ascomycota</taxon>
        <taxon>Pezizomycotina</taxon>
        <taxon>Dothideomycetes</taxon>
        <taxon>Pleosporomycetidae</taxon>
        <taxon>Pleosporales</taxon>
        <taxon>Pleosporineae</taxon>
        <taxon>Pleosporaceae</taxon>
        <taxon>Alternaria</taxon>
        <taxon>Alternaria sect. Alternaria</taxon>
        <taxon>Alternaria alternata complex</taxon>
    </lineage>
</organism>
<feature type="region of interest" description="Disordered" evidence="1">
    <location>
        <begin position="1"/>
        <end position="23"/>
    </location>
</feature>
<proteinExistence type="predicted"/>
<gene>
    <name evidence="2" type="ORF">AA0114_g2689</name>
</gene>
<dbReference type="AlphaFoldDB" id="A0A4Q4MPP3"/>
<protein>
    <submittedName>
        <fullName evidence="2">Uncharacterized protein</fullName>
    </submittedName>
</protein>
<accession>A0A4Q4MPP3</accession>
<comment type="caution">
    <text evidence="2">The sequence shown here is derived from an EMBL/GenBank/DDBJ whole genome shotgun (WGS) entry which is preliminary data.</text>
</comment>
<dbReference type="PANTHER" id="PTHR38790:SF4">
    <property type="entry name" value="2EXR DOMAIN-CONTAINING PROTEIN"/>
    <property type="match status" value="1"/>
</dbReference>
<evidence type="ECO:0000313" key="3">
    <source>
        <dbReference type="Proteomes" id="UP000292402"/>
    </source>
</evidence>
<dbReference type="EMBL" id="PDXA01000007">
    <property type="protein sequence ID" value="RYN56725.1"/>
    <property type="molecule type" value="Genomic_DNA"/>
</dbReference>